<proteinExistence type="predicted"/>
<evidence type="ECO:0000256" key="2">
    <source>
        <dbReference type="ARBA" id="ARBA00022837"/>
    </source>
</evidence>
<name>A0A9Q0LKF1_ANAIG</name>
<gene>
    <name evidence="4" type="ORF">M0811_00880</name>
</gene>
<dbReference type="EMBL" id="JAPDFW010000070">
    <property type="protein sequence ID" value="KAJ5074251.1"/>
    <property type="molecule type" value="Genomic_DNA"/>
</dbReference>
<dbReference type="OMA" id="MIRSEEM"/>
<dbReference type="AlphaFoldDB" id="A0A9Q0LKF1"/>
<comment type="caution">
    <text evidence="4">The sequence shown here is derived from an EMBL/GenBank/DDBJ whole genome shotgun (WGS) entry which is preliminary data.</text>
</comment>
<protein>
    <submittedName>
        <fullName evidence="4">C2 domain-containing protein</fullName>
    </submittedName>
</protein>
<dbReference type="SMART" id="SM00239">
    <property type="entry name" value="C2"/>
    <property type="match status" value="2"/>
</dbReference>
<keyword evidence="1" id="KW-0479">Metal-binding</keyword>
<reference evidence="4" key="1">
    <citation type="submission" date="2022-10" db="EMBL/GenBank/DDBJ databases">
        <title>Novel sulphate-reducing endosymbionts in the free-living metamonad Anaeramoeba.</title>
        <authorList>
            <person name="Jerlstrom-Hultqvist J."/>
            <person name="Cepicka I."/>
            <person name="Gallot-Lavallee L."/>
            <person name="Salas-Leiva D."/>
            <person name="Curtis B.A."/>
            <person name="Zahonova K."/>
            <person name="Pipaliya S."/>
            <person name="Dacks J."/>
            <person name="Roger A.J."/>
        </authorList>
    </citation>
    <scope>NUCLEOTIDE SEQUENCE</scope>
    <source>
        <strain evidence="4">BMAN</strain>
    </source>
</reference>
<dbReference type="PROSITE" id="PS50004">
    <property type="entry name" value="C2"/>
    <property type="match status" value="2"/>
</dbReference>
<keyword evidence="2" id="KW-0106">Calcium</keyword>
<dbReference type="PANTHER" id="PTHR45911">
    <property type="entry name" value="C2 DOMAIN-CONTAINING PROTEIN"/>
    <property type="match status" value="1"/>
</dbReference>
<dbReference type="InterPro" id="IPR035892">
    <property type="entry name" value="C2_domain_sf"/>
</dbReference>
<dbReference type="PRINTS" id="PR00360">
    <property type="entry name" value="C2DOMAIN"/>
</dbReference>
<evidence type="ECO:0000313" key="5">
    <source>
        <dbReference type="Proteomes" id="UP001149090"/>
    </source>
</evidence>
<evidence type="ECO:0000256" key="1">
    <source>
        <dbReference type="ARBA" id="ARBA00022723"/>
    </source>
</evidence>
<dbReference type="Pfam" id="PF00168">
    <property type="entry name" value="C2"/>
    <property type="match status" value="2"/>
</dbReference>
<organism evidence="4 5">
    <name type="scientific">Anaeramoeba ignava</name>
    <name type="common">Anaerobic marine amoeba</name>
    <dbReference type="NCBI Taxonomy" id="1746090"/>
    <lineage>
        <taxon>Eukaryota</taxon>
        <taxon>Metamonada</taxon>
        <taxon>Anaeramoebidae</taxon>
        <taxon>Anaeramoeba</taxon>
    </lineage>
</organism>
<dbReference type="InterPro" id="IPR000008">
    <property type="entry name" value="C2_dom"/>
</dbReference>
<feature type="domain" description="C2" evidence="3">
    <location>
        <begin position="276"/>
        <end position="391"/>
    </location>
</feature>
<evidence type="ECO:0000313" key="4">
    <source>
        <dbReference type="EMBL" id="KAJ5074251.1"/>
    </source>
</evidence>
<sequence length="421" mass="49011">MLGTAFGLRKIYISLFHERKKILSDKPKKPLLIGVAKFDILKELRHQLEAPKPFYFIDKWFAVEIQENPKTGANKQVGEINLKLRIEWNPMLNHQIVQAICGFNGANYIPTEIFDPKELNGNQCGVDLLIKKGLDLPPSDLSGLSDPYCIFNFGKSKTEYRTQTCPNTLYPLWRERFKLIGSIEEFKKLELVFMDYDTVTKDDVLGSIKLKFWKLLGENLRQNQSVYIFKKDFDHIKKTDTRKVVGQIHGKVSMIIAIQIPLNFDYNEWAQIVGIQPRFYEPSLEVPQGKWGLIFNVRRAIGIPSTDLNGFSDAYCVIHIGTENLKTKIQFKTLNPIWKESFTFIDDPKELKKIYIDIYDRDKFSKDDRVGDVKIPFADLVSAHPPRNGCSVTFFKEWFQIFDKEKKEHGKILIWFRLEMN</sequence>
<dbReference type="OrthoDB" id="270970at2759"/>
<evidence type="ECO:0000259" key="3">
    <source>
        <dbReference type="PROSITE" id="PS50004"/>
    </source>
</evidence>
<dbReference type="Proteomes" id="UP001149090">
    <property type="component" value="Unassembled WGS sequence"/>
</dbReference>
<dbReference type="GO" id="GO:0005509">
    <property type="term" value="F:calcium ion binding"/>
    <property type="evidence" value="ECO:0007669"/>
    <property type="project" value="TreeGrafter"/>
</dbReference>
<dbReference type="Gene3D" id="2.60.40.150">
    <property type="entry name" value="C2 domain"/>
    <property type="match status" value="2"/>
</dbReference>
<accession>A0A9Q0LKF1</accession>
<dbReference type="CDD" id="cd00030">
    <property type="entry name" value="C2"/>
    <property type="match status" value="2"/>
</dbReference>
<feature type="domain" description="C2" evidence="3">
    <location>
        <begin position="105"/>
        <end position="226"/>
    </location>
</feature>
<dbReference type="SUPFAM" id="SSF49562">
    <property type="entry name" value="C2 domain (Calcium/lipid-binding domain, CaLB)"/>
    <property type="match status" value="2"/>
</dbReference>
<dbReference type="PANTHER" id="PTHR45911:SF4">
    <property type="entry name" value="MULTIPLE C2 AND TRANSMEMBRANE DOMAIN-CONTAINING PROTEIN"/>
    <property type="match status" value="1"/>
</dbReference>
<keyword evidence="5" id="KW-1185">Reference proteome</keyword>
<dbReference type="GO" id="GO:0016020">
    <property type="term" value="C:membrane"/>
    <property type="evidence" value="ECO:0007669"/>
    <property type="project" value="TreeGrafter"/>
</dbReference>